<dbReference type="OrthoDB" id="9759608at2"/>
<evidence type="ECO:0000313" key="5">
    <source>
        <dbReference type="Proteomes" id="UP000295301"/>
    </source>
</evidence>
<organism evidence="4 5">
    <name type="scientific">Antarcticimicrobium luteum</name>
    <dbReference type="NCBI Taxonomy" id="2547397"/>
    <lineage>
        <taxon>Bacteria</taxon>
        <taxon>Pseudomonadati</taxon>
        <taxon>Pseudomonadota</taxon>
        <taxon>Alphaproteobacteria</taxon>
        <taxon>Rhodobacterales</taxon>
        <taxon>Paracoccaceae</taxon>
        <taxon>Antarcticimicrobium</taxon>
    </lineage>
</organism>
<comment type="caution">
    <text evidence="4">The sequence shown here is derived from an EMBL/GenBank/DDBJ whole genome shotgun (WGS) entry which is preliminary data.</text>
</comment>
<dbReference type="InterPro" id="IPR008040">
    <property type="entry name" value="Hydant_A_N"/>
</dbReference>
<protein>
    <submittedName>
        <fullName evidence="4">Hydantoinase/oxoprolinase family protein</fullName>
    </submittedName>
</protein>
<reference evidence="4 5" key="1">
    <citation type="submission" date="2019-03" db="EMBL/GenBank/DDBJ databases">
        <title>Ruegeria lutea sp. nov., a novel strain, isolated from marine sediment, the Masan Bay, South Korea.</title>
        <authorList>
            <person name="Kim J."/>
            <person name="Kim D.-Y."/>
            <person name="Lee S.-S."/>
        </authorList>
    </citation>
    <scope>NUCLEOTIDE SEQUENCE [LARGE SCALE GENOMIC DNA]</scope>
    <source>
        <strain evidence="4 5">318-1</strain>
    </source>
</reference>
<accession>A0A4R5V7S5</accession>
<keyword evidence="5" id="KW-1185">Reference proteome</keyword>
<dbReference type="Pfam" id="PF01968">
    <property type="entry name" value="Hydantoinase_A"/>
    <property type="match status" value="1"/>
</dbReference>
<dbReference type="EMBL" id="SMUV01000064">
    <property type="protein sequence ID" value="TDK48079.1"/>
    <property type="molecule type" value="Genomic_DNA"/>
</dbReference>
<proteinExistence type="predicted"/>
<evidence type="ECO:0000259" key="2">
    <source>
        <dbReference type="Pfam" id="PF05378"/>
    </source>
</evidence>
<gene>
    <name evidence="4" type="ORF">E1832_10485</name>
</gene>
<dbReference type="GO" id="GO:0005829">
    <property type="term" value="C:cytosol"/>
    <property type="evidence" value="ECO:0007669"/>
    <property type="project" value="TreeGrafter"/>
</dbReference>
<dbReference type="GO" id="GO:0017168">
    <property type="term" value="F:5-oxoprolinase (ATP-hydrolyzing) activity"/>
    <property type="evidence" value="ECO:0007669"/>
    <property type="project" value="TreeGrafter"/>
</dbReference>
<sequence>MGYTIDIDTGGTFTDGFVAGQGGAWAVKTPTTPHDLTECFLNCVRAGAEAVKLSVEGFLERTDVIRFASTVGTNALIERSGARIGLILSRDGGALAPLAGEAGRGLIDPDMLVEIAPDLPMDQVLTQAQALIDAGAQCLVVALEGSGADPARERAVRETIKREYPRDFLGSIPVFLSSDITVRDGYGERINSAVVSAYSHSRLARLLYKAEQELRGLRYRGPFLIGHNDGAVARVAKTRAISTYNSGPAAGLVGARAIAALYGEADVISADMGGTSFDIGLVSDGWLNVALRPQIEGYRTNVPMTEVSALGVGGGSIAGVRDGALFVGPRSAGAVPGPACFGLGGTEPTVTDANLVLGRIDPDNFLGGARQLDTDKARAAITRALAEPLGLSVEAAALAVISRVDQEVGRAIGALRQQAVGDSPLLTVYGGAGPLHACRVAEAAGLKRIVVTPYSAVFSAFSSSLMDVGHSYLRAVDMRPDDQALPETVEGVLRDMQGAALRDMRGEGFDTASLSWQMDAILSREDGSEGRVRVDVVNPLSAEARQTLHEAIRRDVPDAVALGAVGLFVSAPVPHFRFEEQPLTPAASETARLGVREVVTEGGAAPHEVRVFDLERMVPGQALTGPALLESSKTTVWVAPGWSAAVDRYSNLMLTEG</sequence>
<dbReference type="AlphaFoldDB" id="A0A4R5V7S5"/>
<dbReference type="InterPro" id="IPR002821">
    <property type="entry name" value="Hydantoinase_A"/>
</dbReference>
<name>A0A4R5V7S5_9RHOB</name>
<dbReference type="RefSeq" id="WP_133359704.1">
    <property type="nucleotide sequence ID" value="NZ_SMUV01000064.1"/>
</dbReference>
<evidence type="ECO:0000313" key="4">
    <source>
        <dbReference type="EMBL" id="TDK48079.1"/>
    </source>
</evidence>
<evidence type="ECO:0000259" key="1">
    <source>
        <dbReference type="Pfam" id="PF01968"/>
    </source>
</evidence>
<feature type="domain" description="Acetophenone carboxylase-like C-terminal" evidence="3">
    <location>
        <begin position="569"/>
        <end position="654"/>
    </location>
</feature>
<dbReference type="Proteomes" id="UP000295301">
    <property type="component" value="Unassembled WGS sequence"/>
</dbReference>
<dbReference type="PANTHER" id="PTHR11365">
    <property type="entry name" value="5-OXOPROLINASE RELATED"/>
    <property type="match status" value="1"/>
</dbReference>
<dbReference type="PANTHER" id="PTHR11365:SF23">
    <property type="entry name" value="HYPOTHETICAL 5-OXOPROLINASE (EUROFUNG)-RELATED"/>
    <property type="match status" value="1"/>
</dbReference>
<feature type="domain" description="Hydantoinase A/oxoprolinase" evidence="1">
    <location>
        <begin position="189"/>
        <end position="468"/>
    </location>
</feature>
<dbReference type="InterPro" id="IPR049517">
    <property type="entry name" value="ACX-like_C"/>
</dbReference>
<dbReference type="Pfam" id="PF05378">
    <property type="entry name" value="Hydant_A_N"/>
    <property type="match status" value="1"/>
</dbReference>
<evidence type="ECO:0000259" key="3">
    <source>
        <dbReference type="Pfam" id="PF19278"/>
    </source>
</evidence>
<dbReference type="InterPro" id="IPR045079">
    <property type="entry name" value="Oxoprolinase-like"/>
</dbReference>
<feature type="domain" description="Hydantoinase/oxoprolinase N-terminal" evidence="2">
    <location>
        <begin position="5"/>
        <end position="163"/>
    </location>
</feature>
<dbReference type="GO" id="GO:0006749">
    <property type="term" value="P:glutathione metabolic process"/>
    <property type="evidence" value="ECO:0007669"/>
    <property type="project" value="TreeGrafter"/>
</dbReference>
<dbReference type="Pfam" id="PF19278">
    <property type="entry name" value="Hydant_A_C"/>
    <property type="match status" value="1"/>
</dbReference>